<evidence type="ECO:0000259" key="2">
    <source>
        <dbReference type="Pfam" id="PF07484"/>
    </source>
</evidence>
<dbReference type="Pfam" id="PF07484">
    <property type="entry name" value="Collar"/>
    <property type="match status" value="1"/>
</dbReference>
<reference evidence="3 4" key="1">
    <citation type="journal article" date="2016" name="Nat. Commun.">
        <title>Thousands of microbial genomes shed light on interconnected biogeochemical processes in an aquifer system.</title>
        <authorList>
            <person name="Anantharaman K."/>
            <person name="Brown C.T."/>
            <person name="Hug L.A."/>
            <person name="Sharon I."/>
            <person name="Castelle C.J."/>
            <person name="Probst A.J."/>
            <person name="Thomas B.C."/>
            <person name="Singh A."/>
            <person name="Wilkins M.J."/>
            <person name="Karaoz U."/>
            <person name="Brodie E.L."/>
            <person name="Williams K.H."/>
            <person name="Hubbard S.S."/>
            <person name="Banfield J.F."/>
        </authorList>
    </citation>
    <scope>NUCLEOTIDE SEQUENCE [LARGE SCALE GENOMIC DNA]</scope>
</reference>
<evidence type="ECO:0000256" key="1">
    <source>
        <dbReference type="SAM" id="Phobius"/>
    </source>
</evidence>
<feature type="domain" description="Phage tail collar" evidence="2">
    <location>
        <begin position="184"/>
        <end position="234"/>
    </location>
</feature>
<evidence type="ECO:0000313" key="4">
    <source>
        <dbReference type="Proteomes" id="UP000178086"/>
    </source>
</evidence>
<keyword evidence="1" id="KW-0812">Transmembrane</keyword>
<sequence>MKLDAGVIGVVAPVSPVFLFSAGGKMKRYILMLLFSVLIQADLFAQQSQNSISIQGRLSSTEAVQGVQVEIFANGVSVSTASPIDLLPDPSGVFTSYISGFDPVALQVPAGLFEISLKSGEVEIARIPLMTVPFALAVRGIKDGDNIVGATGNIGIGTINPEKKLSVTGDVMIDGDLYARNLVGAVMFFYRISCPAGFLTAKGQQIMAADYPGLAAAIGKTGTFNLPDLRGEFLRGADDGRGVDPGRLVGSSQLDAFKAHSHSIYSINYHDGPGGYRGGPWFGDPIDKDTSTEGDVETRPRNIALLPCIKY</sequence>
<keyword evidence="1" id="KW-1133">Transmembrane helix</keyword>
<protein>
    <recommendedName>
        <fullName evidence="2">Phage tail collar domain-containing protein</fullName>
    </recommendedName>
</protein>
<organism evidence="3 4">
    <name type="scientific">Candidatus Aquicultor primus</name>
    <dbReference type="NCBI Taxonomy" id="1797195"/>
    <lineage>
        <taxon>Bacteria</taxon>
        <taxon>Bacillati</taxon>
        <taxon>Actinomycetota</taxon>
        <taxon>Candidatus Aquicultoria</taxon>
        <taxon>Candidatus Aquicultorales</taxon>
        <taxon>Candidatus Aquicultoraceae</taxon>
        <taxon>Candidatus Aquicultor</taxon>
    </lineage>
</organism>
<proteinExistence type="predicted"/>
<dbReference type="SUPFAM" id="SSF88874">
    <property type="entry name" value="Receptor-binding domain of short tail fibre protein gp12"/>
    <property type="match status" value="1"/>
</dbReference>
<name>A0A1F2UNX6_9ACTN</name>
<dbReference type="EMBL" id="MELI01000037">
    <property type="protein sequence ID" value="OFW34680.1"/>
    <property type="molecule type" value="Genomic_DNA"/>
</dbReference>
<dbReference type="AlphaFoldDB" id="A0A1F2UNX6"/>
<comment type="caution">
    <text evidence="3">The sequence shown here is derived from an EMBL/GenBank/DDBJ whole genome shotgun (WGS) entry which is preliminary data.</text>
</comment>
<accession>A0A1F2UNX6</accession>
<dbReference type="InterPro" id="IPR011083">
    <property type="entry name" value="Phage_tail_collar_dom"/>
</dbReference>
<evidence type="ECO:0000313" key="3">
    <source>
        <dbReference type="EMBL" id="OFW34680.1"/>
    </source>
</evidence>
<dbReference type="Proteomes" id="UP000178086">
    <property type="component" value="Unassembled WGS sequence"/>
</dbReference>
<keyword evidence="1" id="KW-0472">Membrane</keyword>
<gene>
    <name evidence="3" type="ORF">A2074_08155</name>
</gene>
<feature type="transmembrane region" description="Helical" evidence="1">
    <location>
        <begin position="6"/>
        <end position="22"/>
    </location>
</feature>
<dbReference type="InterPro" id="IPR037053">
    <property type="entry name" value="Phage_tail_collar_dom_sf"/>
</dbReference>
<dbReference type="Gene3D" id="3.90.1340.10">
    <property type="entry name" value="Phage tail collar domain"/>
    <property type="match status" value="1"/>
</dbReference>